<keyword evidence="1 2" id="KW-0238">DNA-binding</keyword>
<proteinExistence type="predicted"/>
<gene>
    <name evidence="4" type="ORF">FF124_09215</name>
</gene>
<dbReference type="Pfam" id="PF00440">
    <property type="entry name" value="TetR_N"/>
    <property type="match status" value="1"/>
</dbReference>
<sequence length="226" mass="25858">MEWSLLSISQEKKNRIGAIREKLLEEAEIHSVQNQTLVQKRREQICDAALDLFLEKGFASTTIRDICGRSRVNQASIYDYIANKNDILRRLMNQVWFRQDVPTLAELLGDPDLTLEDAFARYFRDTLQLRRKGTVLIYRSVPHMLDDDRRLMHAREIALIKDVADELRTRTAHPVDERRLEVLANLLIFLAGFGPLRDWLNKDASQETIVDVAAAGAAAMVRAVTG</sequence>
<dbReference type="PROSITE" id="PS50977">
    <property type="entry name" value="HTH_TETR_2"/>
    <property type="match status" value="1"/>
</dbReference>
<accession>A0A5C4JSZ5</accession>
<evidence type="ECO:0000313" key="5">
    <source>
        <dbReference type="Proteomes" id="UP000307874"/>
    </source>
</evidence>
<dbReference type="Gene3D" id="1.10.357.10">
    <property type="entry name" value="Tetracycline Repressor, domain 2"/>
    <property type="match status" value="1"/>
</dbReference>
<dbReference type="AlphaFoldDB" id="A0A5C4JSZ5"/>
<dbReference type="PRINTS" id="PR00455">
    <property type="entry name" value="HTHTETR"/>
</dbReference>
<feature type="domain" description="HTH tetR-type" evidence="3">
    <location>
        <begin position="39"/>
        <end position="99"/>
    </location>
</feature>
<reference evidence="4 5" key="1">
    <citation type="submission" date="2019-06" db="EMBL/GenBank/DDBJ databases">
        <title>Martelella lutilitoris sp. nov., isolated from a tidal mudflat.</title>
        <authorList>
            <person name="Kim Y.-J."/>
        </authorList>
    </citation>
    <scope>NUCLEOTIDE SEQUENCE [LARGE SCALE GENOMIC DNA]</scope>
    <source>
        <strain evidence="4 5">GH2-6</strain>
    </source>
</reference>
<dbReference type="GO" id="GO:0003700">
    <property type="term" value="F:DNA-binding transcription factor activity"/>
    <property type="evidence" value="ECO:0007669"/>
    <property type="project" value="TreeGrafter"/>
</dbReference>
<feature type="DNA-binding region" description="H-T-H motif" evidence="2">
    <location>
        <begin position="62"/>
        <end position="81"/>
    </location>
</feature>
<dbReference type="GO" id="GO:0000976">
    <property type="term" value="F:transcription cis-regulatory region binding"/>
    <property type="evidence" value="ECO:0007669"/>
    <property type="project" value="TreeGrafter"/>
</dbReference>
<dbReference type="OrthoDB" id="9811084at2"/>
<dbReference type="InterPro" id="IPR001647">
    <property type="entry name" value="HTH_TetR"/>
</dbReference>
<organism evidence="4 5">
    <name type="scientific">Martelella lutilitoris</name>
    <dbReference type="NCBI Taxonomy" id="2583532"/>
    <lineage>
        <taxon>Bacteria</taxon>
        <taxon>Pseudomonadati</taxon>
        <taxon>Pseudomonadota</taxon>
        <taxon>Alphaproteobacteria</taxon>
        <taxon>Hyphomicrobiales</taxon>
        <taxon>Aurantimonadaceae</taxon>
        <taxon>Martelella</taxon>
    </lineage>
</organism>
<evidence type="ECO:0000313" key="4">
    <source>
        <dbReference type="EMBL" id="TNB47769.1"/>
    </source>
</evidence>
<keyword evidence="5" id="KW-1185">Reference proteome</keyword>
<dbReference type="RefSeq" id="WP_138748215.1">
    <property type="nucleotide sequence ID" value="NZ_VCLB01000005.1"/>
</dbReference>
<dbReference type="InterPro" id="IPR050109">
    <property type="entry name" value="HTH-type_TetR-like_transc_reg"/>
</dbReference>
<evidence type="ECO:0000259" key="3">
    <source>
        <dbReference type="PROSITE" id="PS50977"/>
    </source>
</evidence>
<dbReference type="SUPFAM" id="SSF46689">
    <property type="entry name" value="Homeodomain-like"/>
    <property type="match status" value="1"/>
</dbReference>
<dbReference type="InterPro" id="IPR009057">
    <property type="entry name" value="Homeodomain-like_sf"/>
</dbReference>
<name>A0A5C4JSZ5_9HYPH</name>
<evidence type="ECO:0000256" key="1">
    <source>
        <dbReference type="ARBA" id="ARBA00023125"/>
    </source>
</evidence>
<dbReference type="PANTHER" id="PTHR30055:SF226">
    <property type="entry name" value="HTH-TYPE TRANSCRIPTIONAL REGULATOR PKSA"/>
    <property type="match status" value="1"/>
</dbReference>
<dbReference type="EMBL" id="VCLB01000005">
    <property type="protein sequence ID" value="TNB47769.1"/>
    <property type="molecule type" value="Genomic_DNA"/>
</dbReference>
<dbReference type="PANTHER" id="PTHR30055">
    <property type="entry name" value="HTH-TYPE TRANSCRIPTIONAL REGULATOR RUTR"/>
    <property type="match status" value="1"/>
</dbReference>
<evidence type="ECO:0000256" key="2">
    <source>
        <dbReference type="PROSITE-ProRule" id="PRU00335"/>
    </source>
</evidence>
<dbReference type="Proteomes" id="UP000307874">
    <property type="component" value="Unassembled WGS sequence"/>
</dbReference>
<comment type="caution">
    <text evidence="4">The sequence shown here is derived from an EMBL/GenBank/DDBJ whole genome shotgun (WGS) entry which is preliminary data.</text>
</comment>
<protein>
    <submittedName>
        <fullName evidence="4">TetR/AcrR family transcriptional regulator</fullName>
    </submittedName>
</protein>